<organism evidence="1 2">
    <name type="scientific">Parthenolecanium corni</name>
    <dbReference type="NCBI Taxonomy" id="536013"/>
    <lineage>
        <taxon>Eukaryota</taxon>
        <taxon>Metazoa</taxon>
        <taxon>Ecdysozoa</taxon>
        <taxon>Arthropoda</taxon>
        <taxon>Hexapoda</taxon>
        <taxon>Insecta</taxon>
        <taxon>Pterygota</taxon>
        <taxon>Neoptera</taxon>
        <taxon>Paraneoptera</taxon>
        <taxon>Hemiptera</taxon>
        <taxon>Sternorrhyncha</taxon>
        <taxon>Coccoidea</taxon>
        <taxon>Coccidae</taxon>
        <taxon>Parthenolecanium</taxon>
    </lineage>
</organism>
<keyword evidence="2" id="KW-1185">Reference proteome</keyword>
<dbReference type="AlphaFoldDB" id="A0AAN9XX22"/>
<evidence type="ECO:0000313" key="2">
    <source>
        <dbReference type="Proteomes" id="UP001367676"/>
    </source>
</evidence>
<sequence length="200" mass="22240">MIADEYKFMSYIGWALEILVKLDNRSAATKRGDFYESPQSLLPSSLDSLLISHSYPKMSDFRRESNYRFIGKQLGTLNYGLTYKSTGKRSLTCFVVTSYASAKDGEYESTAHPIETNPPNLQAALGSNLHKSSTPAPLTKAIKISYNLKTHAFVAAKKNEAVNDSVTSLYTRYTAANTVSYGNDFWVTILKTRTSDDGDD</sequence>
<dbReference type="Proteomes" id="UP001367676">
    <property type="component" value="Unassembled WGS sequence"/>
</dbReference>
<protein>
    <submittedName>
        <fullName evidence="1">Uncharacterized protein</fullName>
    </submittedName>
</protein>
<gene>
    <name evidence="1" type="ORF">V9T40_014749</name>
</gene>
<comment type="caution">
    <text evidence="1">The sequence shown here is derived from an EMBL/GenBank/DDBJ whole genome shotgun (WGS) entry which is preliminary data.</text>
</comment>
<evidence type="ECO:0000313" key="1">
    <source>
        <dbReference type="EMBL" id="KAK7571145.1"/>
    </source>
</evidence>
<accession>A0AAN9XX22</accession>
<dbReference type="EMBL" id="JBBCAQ010000041">
    <property type="protein sequence ID" value="KAK7571145.1"/>
    <property type="molecule type" value="Genomic_DNA"/>
</dbReference>
<proteinExistence type="predicted"/>
<reference evidence="1 2" key="1">
    <citation type="submission" date="2024-03" db="EMBL/GenBank/DDBJ databases">
        <title>Adaptation during the transition from Ophiocordyceps entomopathogen to insect associate is accompanied by gene loss and intensified selection.</title>
        <authorList>
            <person name="Ward C.M."/>
            <person name="Onetto C.A."/>
            <person name="Borneman A.R."/>
        </authorList>
    </citation>
    <scope>NUCLEOTIDE SEQUENCE [LARGE SCALE GENOMIC DNA]</scope>
    <source>
        <strain evidence="1">AWRI1</strain>
        <tissue evidence="1">Single Adult Female</tissue>
    </source>
</reference>
<name>A0AAN9XX22_9HEMI</name>